<dbReference type="GO" id="GO:0006979">
    <property type="term" value="P:response to oxidative stress"/>
    <property type="evidence" value="ECO:0007669"/>
    <property type="project" value="InterPro"/>
</dbReference>
<comment type="subcellular location">
    <subcellularLocation>
        <location evidence="1">Cell membrane</location>
        <topology evidence="1">Multi-pass membrane protein</topology>
    </subcellularLocation>
</comment>
<dbReference type="Proteomes" id="UP000886879">
    <property type="component" value="Unassembled WGS sequence"/>
</dbReference>
<evidence type="ECO:0000313" key="15">
    <source>
        <dbReference type="Proteomes" id="UP000886879"/>
    </source>
</evidence>
<feature type="domain" description="Thioredoxin" evidence="13">
    <location>
        <begin position="269"/>
        <end position="414"/>
    </location>
</feature>
<evidence type="ECO:0000256" key="11">
    <source>
        <dbReference type="SAM" id="MobiDB-lite"/>
    </source>
</evidence>
<comment type="caution">
    <text evidence="14">The sequence shown here is derived from an EMBL/GenBank/DDBJ whole genome shotgun (WGS) entry which is preliminary data.</text>
</comment>
<dbReference type="GO" id="GO:0004601">
    <property type="term" value="F:peroxidase activity"/>
    <property type="evidence" value="ECO:0007669"/>
    <property type="project" value="UniProtKB-KW"/>
</dbReference>
<feature type="region of interest" description="Disordered" evidence="11">
    <location>
        <begin position="238"/>
        <end position="272"/>
    </location>
</feature>
<dbReference type="EMBL" id="DVFO01000055">
    <property type="protein sequence ID" value="HIQ61098.1"/>
    <property type="molecule type" value="Genomic_DNA"/>
</dbReference>
<feature type="transmembrane region" description="Helical" evidence="12">
    <location>
        <begin position="12"/>
        <end position="36"/>
    </location>
</feature>
<feature type="transmembrane region" description="Helical" evidence="12">
    <location>
        <begin position="91"/>
        <end position="111"/>
    </location>
</feature>
<dbReference type="CDD" id="cd02966">
    <property type="entry name" value="TlpA_like_family"/>
    <property type="match status" value="1"/>
</dbReference>
<evidence type="ECO:0000256" key="1">
    <source>
        <dbReference type="ARBA" id="ARBA00004651"/>
    </source>
</evidence>
<evidence type="ECO:0000259" key="13">
    <source>
        <dbReference type="PROSITE" id="PS51352"/>
    </source>
</evidence>
<dbReference type="InterPro" id="IPR000889">
    <property type="entry name" value="Glutathione_peroxidase"/>
</dbReference>
<dbReference type="PANTHER" id="PTHR31272">
    <property type="entry name" value="CYTOCHROME C-TYPE BIOGENESIS PROTEIN HI_1454-RELATED"/>
    <property type="match status" value="1"/>
</dbReference>
<dbReference type="InterPro" id="IPR051790">
    <property type="entry name" value="Cytochrome_c-biogenesis_DsbD"/>
</dbReference>
<name>A0A9D1CHA7_9FIRM</name>
<evidence type="ECO:0000256" key="3">
    <source>
        <dbReference type="ARBA" id="ARBA00006926"/>
    </source>
</evidence>
<dbReference type="InterPro" id="IPR003834">
    <property type="entry name" value="Cyt_c_assmbl_TM_dom"/>
</dbReference>
<dbReference type="InterPro" id="IPR017937">
    <property type="entry name" value="Thioredoxin_CS"/>
</dbReference>
<feature type="transmembrane region" description="Helical" evidence="12">
    <location>
        <begin position="209"/>
        <end position="230"/>
    </location>
</feature>
<keyword evidence="5" id="KW-0575">Peroxidase</keyword>
<sequence>MSGFNLSVSVSLVTVFVQGILSFFSPCVLPLLPLYLGYLSGSMGDAQGAQTSRVKTLVNTLFFVIGISAAFFLLALGMTALGQALHQYQKIIIQVGGILIIAFGLFQLGVFRPMALEQDRRIRFPLQKLAMSPLVALVFGFTFSFAWTPCVGPALASVLLMAGSADTALQGFALIGLYTLGFVLPFLAVALFAGGLLKLFQKHRNVVRYTVKVGGALLVVIGLLMVTGWMDTLSGSLAGSDPQPTPTVQATAQPEVTDTPEATEAPQESQAPIPALDFTLTDQFGNTHTLDQYKGKTILLNFWATWCGPCRSEMPDLQAVYEDYGNNEKDLVVLGVAAPNLGQEGSAEDITAFLEENGYTYPTLMNEDASLFYSYGISSFPTTFMIDKNGNVYGYIMGAQSREVFDNIIQQTMDGAG</sequence>
<dbReference type="Pfam" id="PF08534">
    <property type="entry name" value="Redoxin"/>
    <property type="match status" value="1"/>
</dbReference>
<keyword evidence="10 12" id="KW-0472">Membrane</keyword>
<reference evidence="14" key="2">
    <citation type="journal article" date="2021" name="PeerJ">
        <title>Extensive microbial diversity within the chicken gut microbiome revealed by metagenomics and culture.</title>
        <authorList>
            <person name="Gilroy R."/>
            <person name="Ravi A."/>
            <person name="Getino M."/>
            <person name="Pursley I."/>
            <person name="Horton D.L."/>
            <person name="Alikhan N.F."/>
            <person name="Baker D."/>
            <person name="Gharbi K."/>
            <person name="Hall N."/>
            <person name="Watson M."/>
            <person name="Adriaenssens E.M."/>
            <person name="Foster-Nyarko E."/>
            <person name="Jarju S."/>
            <person name="Secka A."/>
            <person name="Antonio M."/>
            <person name="Oren A."/>
            <person name="Chaudhuri R.R."/>
            <person name="La Ragione R."/>
            <person name="Hildebrand F."/>
            <person name="Pallen M.J."/>
        </authorList>
    </citation>
    <scope>NUCLEOTIDE SEQUENCE</scope>
    <source>
        <strain evidence="14">ChiGjej2B2-12916</strain>
    </source>
</reference>
<comment type="similarity">
    <text evidence="2">Belongs to the DsbD family.</text>
</comment>
<dbReference type="PROSITE" id="PS51352">
    <property type="entry name" value="THIOREDOXIN_2"/>
    <property type="match status" value="1"/>
</dbReference>
<dbReference type="InterPro" id="IPR013766">
    <property type="entry name" value="Thioredoxin_domain"/>
</dbReference>
<evidence type="ECO:0000256" key="10">
    <source>
        <dbReference type="ARBA" id="ARBA00023136"/>
    </source>
</evidence>
<dbReference type="InterPro" id="IPR036249">
    <property type="entry name" value="Thioredoxin-like_sf"/>
</dbReference>
<evidence type="ECO:0000256" key="7">
    <source>
        <dbReference type="ARBA" id="ARBA00022748"/>
    </source>
</evidence>
<dbReference type="Gene3D" id="3.40.30.10">
    <property type="entry name" value="Glutaredoxin"/>
    <property type="match status" value="1"/>
</dbReference>
<protein>
    <submittedName>
        <fullName evidence="14">Redoxin family protein</fullName>
    </submittedName>
</protein>
<reference evidence="14" key="1">
    <citation type="submission" date="2020-10" db="EMBL/GenBank/DDBJ databases">
        <authorList>
            <person name="Gilroy R."/>
        </authorList>
    </citation>
    <scope>NUCLEOTIDE SEQUENCE</scope>
    <source>
        <strain evidence="14">ChiGjej2B2-12916</strain>
    </source>
</reference>
<evidence type="ECO:0000256" key="8">
    <source>
        <dbReference type="ARBA" id="ARBA00022989"/>
    </source>
</evidence>
<evidence type="ECO:0000256" key="12">
    <source>
        <dbReference type="SAM" id="Phobius"/>
    </source>
</evidence>
<dbReference type="InterPro" id="IPR013740">
    <property type="entry name" value="Redoxin"/>
</dbReference>
<evidence type="ECO:0000256" key="6">
    <source>
        <dbReference type="ARBA" id="ARBA00022692"/>
    </source>
</evidence>
<keyword evidence="9" id="KW-0560">Oxidoreductase</keyword>
<keyword evidence="4" id="KW-1003">Cell membrane</keyword>
<evidence type="ECO:0000256" key="4">
    <source>
        <dbReference type="ARBA" id="ARBA00022475"/>
    </source>
</evidence>
<evidence type="ECO:0000256" key="5">
    <source>
        <dbReference type="ARBA" id="ARBA00022559"/>
    </source>
</evidence>
<dbReference type="GO" id="GO:0005886">
    <property type="term" value="C:plasma membrane"/>
    <property type="evidence" value="ECO:0007669"/>
    <property type="project" value="UniProtKB-SubCell"/>
</dbReference>
<gene>
    <name evidence="14" type="ORF">IAD31_05830</name>
</gene>
<feature type="transmembrane region" description="Helical" evidence="12">
    <location>
        <begin position="57"/>
        <end position="79"/>
    </location>
</feature>
<evidence type="ECO:0000256" key="2">
    <source>
        <dbReference type="ARBA" id="ARBA00006143"/>
    </source>
</evidence>
<feature type="compositionally biased region" description="Polar residues" evidence="11">
    <location>
        <begin position="246"/>
        <end position="256"/>
    </location>
</feature>
<feature type="transmembrane region" description="Helical" evidence="12">
    <location>
        <begin position="132"/>
        <end position="160"/>
    </location>
</feature>
<dbReference type="PROSITE" id="PS51355">
    <property type="entry name" value="GLUTATHIONE_PEROXID_3"/>
    <property type="match status" value="1"/>
</dbReference>
<feature type="transmembrane region" description="Helical" evidence="12">
    <location>
        <begin position="172"/>
        <end position="197"/>
    </location>
</feature>
<keyword evidence="6 12" id="KW-0812">Transmembrane</keyword>
<dbReference type="PANTHER" id="PTHR31272:SF4">
    <property type="entry name" value="CYTOCHROME C-TYPE BIOGENESIS PROTEIN HI_1454-RELATED"/>
    <property type="match status" value="1"/>
</dbReference>
<dbReference type="Pfam" id="PF02683">
    <property type="entry name" value="DsbD_TM"/>
    <property type="match status" value="1"/>
</dbReference>
<dbReference type="SUPFAM" id="SSF52833">
    <property type="entry name" value="Thioredoxin-like"/>
    <property type="match status" value="1"/>
</dbReference>
<keyword evidence="8 12" id="KW-1133">Transmembrane helix</keyword>
<dbReference type="GO" id="GO:0017004">
    <property type="term" value="P:cytochrome complex assembly"/>
    <property type="evidence" value="ECO:0007669"/>
    <property type="project" value="UniProtKB-KW"/>
</dbReference>
<evidence type="ECO:0000313" key="14">
    <source>
        <dbReference type="EMBL" id="HIQ61098.1"/>
    </source>
</evidence>
<evidence type="ECO:0000256" key="9">
    <source>
        <dbReference type="ARBA" id="ARBA00023002"/>
    </source>
</evidence>
<dbReference type="PROSITE" id="PS00194">
    <property type="entry name" value="THIOREDOXIN_1"/>
    <property type="match status" value="1"/>
</dbReference>
<accession>A0A9D1CHA7</accession>
<dbReference type="AlphaFoldDB" id="A0A9D1CHA7"/>
<organism evidence="14 15">
    <name type="scientific">Candidatus Enterenecus faecium</name>
    <dbReference type="NCBI Taxonomy" id="2840780"/>
    <lineage>
        <taxon>Bacteria</taxon>
        <taxon>Bacillati</taxon>
        <taxon>Bacillota</taxon>
        <taxon>Clostridia</taxon>
        <taxon>Eubacteriales</taxon>
        <taxon>Candidatus Enterenecus</taxon>
    </lineage>
</organism>
<proteinExistence type="inferred from homology"/>
<comment type="similarity">
    <text evidence="3">Belongs to the glutathione peroxidase family.</text>
</comment>
<keyword evidence="7" id="KW-0201">Cytochrome c-type biogenesis</keyword>